<evidence type="ECO:0000256" key="12">
    <source>
        <dbReference type="ARBA" id="ARBA00022759"/>
    </source>
</evidence>
<dbReference type="Pfam" id="PF10150">
    <property type="entry name" value="RNase_E_G"/>
    <property type="match status" value="1"/>
</dbReference>
<reference evidence="17 18" key="1">
    <citation type="submission" date="2016-04" db="EMBL/GenBank/DDBJ databases">
        <title>Genome analysis of Thermosulfurimonas dismutans, the first thermophilic sulfur-disproportionating bacterium of the phylum Thermodesulfobacteria.</title>
        <authorList>
            <person name="Mardanov A.V."/>
            <person name="Beletsky A.V."/>
            <person name="Kadnikov V.V."/>
            <person name="Slobodkin A.I."/>
            <person name="Ravin N.V."/>
        </authorList>
    </citation>
    <scope>NUCLEOTIDE SEQUENCE [LARGE SCALE GENOMIC DNA]</scope>
    <source>
        <strain evidence="17 18">S95</strain>
    </source>
</reference>
<dbReference type="Pfam" id="PF20833">
    <property type="entry name" value="RNase_E_G_Thio"/>
    <property type="match status" value="1"/>
</dbReference>
<evidence type="ECO:0000256" key="4">
    <source>
        <dbReference type="ARBA" id="ARBA00017719"/>
    </source>
</evidence>
<dbReference type="InterPro" id="IPR048583">
    <property type="entry name" value="RNase_E_G_thioredoxin-like"/>
</dbReference>
<organism evidence="17 18">
    <name type="scientific">Thermosulfurimonas dismutans</name>
    <dbReference type="NCBI Taxonomy" id="999894"/>
    <lineage>
        <taxon>Bacteria</taxon>
        <taxon>Pseudomonadati</taxon>
        <taxon>Thermodesulfobacteriota</taxon>
        <taxon>Thermodesulfobacteria</taxon>
        <taxon>Thermodesulfobacteriales</taxon>
        <taxon>Thermodesulfobacteriaceae</taxon>
        <taxon>Thermosulfurimonas</taxon>
    </lineage>
</organism>
<dbReference type="InterPro" id="IPR012340">
    <property type="entry name" value="NA-bd_OB-fold"/>
</dbReference>
<dbReference type="NCBIfam" id="TIGR00757">
    <property type="entry name" value="RNaseEG"/>
    <property type="match status" value="1"/>
</dbReference>
<protein>
    <recommendedName>
        <fullName evidence="4">Ribonuclease G</fullName>
    </recommendedName>
</protein>
<keyword evidence="18" id="KW-1185">Reference proteome</keyword>
<dbReference type="OrthoDB" id="9804278at2"/>
<accession>A0A179D3P4</accession>
<dbReference type="GO" id="GO:0004540">
    <property type="term" value="F:RNA nuclease activity"/>
    <property type="evidence" value="ECO:0007669"/>
    <property type="project" value="InterPro"/>
</dbReference>
<proteinExistence type="inferred from homology"/>
<evidence type="ECO:0000256" key="7">
    <source>
        <dbReference type="ARBA" id="ARBA00022555"/>
    </source>
</evidence>
<comment type="cofactor">
    <cofactor evidence="1">
        <name>Mg(2+)</name>
        <dbReference type="ChEBI" id="CHEBI:18420"/>
    </cofactor>
</comment>
<dbReference type="GO" id="GO:0016787">
    <property type="term" value="F:hydrolase activity"/>
    <property type="evidence" value="ECO:0007669"/>
    <property type="project" value="UniProtKB-KW"/>
</dbReference>
<dbReference type="GO" id="GO:0005737">
    <property type="term" value="C:cytoplasm"/>
    <property type="evidence" value="ECO:0007669"/>
    <property type="project" value="UniProtKB-SubCell"/>
</dbReference>
<dbReference type="PANTHER" id="PTHR30001:SF0">
    <property type="entry name" value="RIBONUCLEASE G"/>
    <property type="match status" value="1"/>
</dbReference>
<comment type="similarity">
    <text evidence="3">Belongs to the RNase E/G family. RNase G subfamily.</text>
</comment>
<dbReference type="Gene3D" id="3.40.1260.20">
    <property type="entry name" value="Ribonuclease E, catalytic domain"/>
    <property type="match status" value="1"/>
</dbReference>
<comment type="caution">
    <text evidence="17">The sequence shown here is derived from an EMBL/GenBank/DDBJ whole genome shotgun (WGS) entry which is preliminary data.</text>
</comment>
<dbReference type="EMBL" id="LWLG01000008">
    <property type="protein sequence ID" value="OAQ20675.1"/>
    <property type="molecule type" value="Genomic_DNA"/>
</dbReference>
<dbReference type="SUPFAM" id="SSF50249">
    <property type="entry name" value="Nucleic acid-binding proteins"/>
    <property type="match status" value="1"/>
</dbReference>
<dbReference type="PANTHER" id="PTHR30001">
    <property type="entry name" value="RIBONUCLEASE"/>
    <property type="match status" value="1"/>
</dbReference>
<dbReference type="AlphaFoldDB" id="A0A179D3P4"/>
<dbReference type="InterPro" id="IPR003029">
    <property type="entry name" value="S1_domain"/>
</dbReference>
<dbReference type="STRING" id="999894.TDIS_1290"/>
<dbReference type="Proteomes" id="UP000078390">
    <property type="component" value="Unassembled WGS sequence"/>
</dbReference>
<evidence type="ECO:0000256" key="11">
    <source>
        <dbReference type="ARBA" id="ARBA00022730"/>
    </source>
</evidence>
<keyword evidence="12" id="KW-0255">Endonuclease</keyword>
<dbReference type="Gene3D" id="2.40.50.140">
    <property type="entry name" value="Nucleic acid-binding proteins"/>
    <property type="match status" value="1"/>
</dbReference>
<sequence>MAELLINYAPYETRVALVEEGQVVEFHVERPKEKGVVGNIYKGRVVRVLPGMKAAFVEVGLSRTAFLYGGDFLPVLESEELFGEAGVVPEKALCEVLKEGQEILVQVIKEPVGSKGARLSTNITLPGHYLVYLPYMGHIGVSRKIKDETERERLRMMVEELRPEGTGWIVRTAAEGATAEEIRPEMDFLLSLWEEISARAEKTKAPALVYEDLDASLRAVRDLLTREVSSVVIDDREEYEKILSFLSRAAPHLKGCVRLHEGPRGLFETYGLEVDPKRLLSPKVWLKSGGFIVIEPCEAFTAIDVNTGRYVGRKDLEETVFKTNLEAAREIAYQLRLRNIGGLIVIDFIDMENPEHREEVYQVLKEALKRDRAKTAVKPISDFGLLEMTRERRRESLYEVFLERCPHCGGEGRTKSRRTICYEILRRIERMGPHIRGKILEIRLNPELAEFFTEEMDFLSELEKTYHFELELSPENEMSLTEYKFHIKNPS</sequence>
<evidence type="ECO:0000256" key="1">
    <source>
        <dbReference type="ARBA" id="ARBA00001946"/>
    </source>
</evidence>
<dbReference type="SMART" id="SM00316">
    <property type="entry name" value="S1"/>
    <property type="match status" value="1"/>
</dbReference>
<evidence type="ECO:0000313" key="18">
    <source>
        <dbReference type="Proteomes" id="UP000078390"/>
    </source>
</evidence>
<keyword evidence="14" id="KW-0460">Magnesium</keyword>
<evidence type="ECO:0000313" key="17">
    <source>
        <dbReference type="EMBL" id="OAQ20675.1"/>
    </source>
</evidence>
<gene>
    <name evidence="17" type="ORF">TDIS_1290</name>
</gene>
<dbReference type="GO" id="GO:0006364">
    <property type="term" value="P:rRNA processing"/>
    <property type="evidence" value="ECO:0007669"/>
    <property type="project" value="UniProtKB-KW"/>
</dbReference>
<evidence type="ECO:0000256" key="2">
    <source>
        <dbReference type="ARBA" id="ARBA00004496"/>
    </source>
</evidence>
<name>A0A179D3P4_9BACT</name>
<evidence type="ECO:0000256" key="10">
    <source>
        <dbReference type="ARBA" id="ARBA00022723"/>
    </source>
</evidence>
<dbReference type="GO" id="GO:0004519">
    <property type="term" value="F:endonuclease activity"/>
    <property type="evidence" value="ECO:0007669"/>
    <property type="project" value="UniProtKB-KW"/>
</dbReference>
<keyword evidence="9" id="KW-0540">Nuclease</keyword>
<evidence type="ECO:0000259" key="16">
    <source>
        <dbReference type="SMART" id="SM00316"/>
    </source>
</evidence>
<evidence type="ECO:0000256" key="6">
    <source>
        <dbReference type="ARBA" id="ARBA00022552"/>
    </source>
</evidence>
<feature type="domain" description="S1 motif" evidence="16">
    <location>
        <begin position="36"/>
        <end position="122"/>
    </location>
</feature>
<keyword evidence="15" id="KW-0694">RNA-binding</keyword>
<evidence type="ECO:0000256" key="13">
    <source>
        <dbReference type="ARBA" id="ARBA00022801"/>
    </source>
</evidence>
<evidence type="ECO:0000256" key="14">
    <source>
        <dbReference type="ARBA" id="ARBA00022842"/>
    </source>
</evidence>
<dbReference type="InterPro" id="IPR004659">
    <property type="entry name" value="RNase_E/G"/>
</dbReference>
<keyword evidence="13 17" id="KW-0378">Hydrolase</keyword>
<keyword evidence="6" id="KW-0698">rRNA processing</keyword>
<evidence type="ECO:0000256" key="3">
    <source>
        <dbReference type="ARBA" id="ARBA00005663"/>
    </source>
</evidence>
<dbReference type="GO" id="GO:0000049">
    <property type="term" value="F:tRNA binding"/>
    <property type="evidence" value="ECO:0007669"/>
    <property type="project" value="UniProtKB-KW"/>
</dbReference>
<dbReference type="GO" id="GO:0019843">
    <property type="term" value="F:rRNA binding"/>
    <property type="evidence" value="ECO:0007669"/>
    <property type="project" value="UniProtKB-KW"/>
</dbReference>
<keyword evidence="10" id="KW-0479">Metal-binding</keyword>
<dbReference type="GO" id="GO:0046872">
    <property type="term" value="F:metal ion binding"/>
    <property type="evidence" value="ECO:0007669"/>
    <property type="project" value="UniProtKB-KW"/>
</dbReference>
<keyword evidence="11" id="KW-0699">rRNA-binding</keyword>
<evidence type="ECO:0000256" key="15">
    <source>
        <dbReference type="ARBA" id="ARBA00022884"/>
    </source>
</evidence>
<keyword evidence="7" id="KW-0820">tRNA-binding</keyword>
<dbReference type="GO" id="GO:0008033">
    <property type="term" value="P:tRNA processing"/>
    <property type="evidence" value="ECO:0007669"/>
    <property type="project" value="UniProtKB-KW"/>
</dbReference>
<comment type="subcellular location">
    <subcellularLocation>
        <location evidence="2">Cytoplasm</location>
    </subcellularLocation>
</comment>
<dbReference type="PATRIC" id="fig|999894.6.peg.1286"/>
<evidence type="ECO:0000256" key="5">
    <source>
        <dbReference type="ARBA" id="ARBA00022490"/>
    </source>
</evidence>
<dbReference type="RefSeq" id="WP_068670492.1">
    <property type="nucleotide sequence ID" value="NZ_LWLG01000008.1"/>
</dbReference>
<dbReference type="CDD" id="cd04453">
    <property type="entry name" value="S1_RNase_E"/>
    <property type="match status" value="1"/>
</dbReference>
<keyword evidence="8" id="KW-0819">tRNA processing</keyword>
<dbReference type="InterPro" id="IPR019307">
    <property type="entry name" value="RNA-bd_AU-1/RNase_E/G"/>
</dbReference>
<evidence type="ECO:0000256" key="9">
    <source>
        <dbReference type="ARBA" id="ARBA00022722"/>
    </source>
</evidence>
<keyword evidence="5" id="KW-0963">Cytoplasm</keyword>
<evidence type="ECO:0000256" key="8">
    <source>
        <dbReference type="ARBA" id="ARBA00022694"/>
    </source>
</evidence>